<dbReference type="InterPro" id="IPR050250">
    <property type="entry name" value="Macrolide_Exporter_MacB"/>
</dbReference>
<evidence type="ECO:0000313" key="10">
    <source>
        <dbReference type="EMBL" id="SFB88534.1"/>
    </source>
</evidence>
<organism evidence="11 12">
    <name type="scientific">Flagellimonas taeanensis</name>
    <dbReference type="NCBI Taxonomy" id="1005926"/>
    <lineage>
        <taxon>Bacteria</taxon>
        <taxon>Pseudomonadati</taxon>
        <taxon>Bacteroidota</taxon>
        <taxon>Flavobacteriia</taxon>
        <taxon>Flavobacteriales</taxon>
        <taxon>Flavobacteriaceae</taxon>
        <taxon>Flagellimonas</taxon>
    </lineage>
</organism>
<accession>A0A1M6TIC1</accession>
<evidence type="ECO:0000256" key="7">
    <source>
        <dbReference type="SAM" id="Phobius"/>
    </source>
</evidence>
<keyword evidence="5 7" id="KW-0472">Membrane</keyword>
<feature type="transmembrane region" description="Helical" evidence="7">
    <location>
        <begin position="21"/>
        <end position="41"/>
    </location>
</feature>
<dbReference type="GO" id="GO:0022857">
    <property type="term" value="F:transmembrane transporter activity"/>
    <property type="evidence" value="ECO:0007669"/>
    <property type="project" value="TreeGrafter"/>
</dbReference>
<evidence type="ECO:0000256" key="1">
    <source>
        <dbReference type="ARBA" id="ARBA00004651"/>
    </source>
</evidence>
<keyword evidence="2" id="KW-1003">Cell membrane</keyword>
<dbReference type="RefSeq" id="WP_072878256.1">
    <property type="nucleotide sequence ID" value="NZ_FOKU01000003.1"/>
</dbReference>
<evidence type="ECO:0000256" key="4">
    <source>
        <dbReference type="ARBA" id="ARBA00022989"/>
    </source>
</evidence>
<feature type="transmembrane region" description="Helical" evidence="7">
    <location>
        <begin position="286"/>
        <end position="311"/>
    </location>
</feature>
<dbReference type="AlphaFoldDB" id="A0A1M6TIC1"/>
<dbReference type="EMBL" id="FOKU01000003">
    <property type="protein sequence ID" value="SFB88534.1"/>
    <property type="molecule type" value="Genomic_DNA"/>
</dbReference>
<dbReference type="EMBL" id="FRAT01000003">
    <property type="protein sequence ID" value="SHK56745.1"/>
    <property type="molecule type" value="Genomic_DNA"/>
</dbReference>
<feature type="domain" description="MacB-like periplasmic core" evidence="9">
    <location>
        <begin position="21"/>
        <end position="240"/>
    </location>
</feature>
<comment type="caution">
    <text evidence="11">The sequence shown here is derived from an EMBL/GenBank/DDBJ whole genome shotgun (WGS) entry which is preliminary data.</text>
</comment>
<dbReference type="OrthoDB" id="9770036at2"/>
<dbReference type="PANTHER" id="PTHR30572">
    <property type="entry name" value="MEMBRANE COMPONENT OF TRANSPORTER-RELATED"/>
    <property type="match status" value="1"/>
</dbReference>
<sequence>MFDLERWQEIFDTIRKNKLRTFLTGLSVASGIFILVILLGFGQGMRNGIEQEFKEDASTSVWVWPGVTSKEYKGLNPGRRIQFVNENFDKASAMFNNTIERGSSRIFVRGVTVNYGKEALIYGVQGVASDFQFIENASMLEGRFINYQDEVSAGKVAVIGNKIKKDVFNKVETPIGEFVDISGIPFKIIGVYKEMEDREEERIYIPITTAQKAFNGGNRINNMSFTLPPVENFDEAVAQAINFKDDIREYLQQTHTIAPDDTGAMEVWSAMEEAKRYYGLTNNIKLFFWFVGICTIIAGVVGVSNIMMIVVKERTREIGIRKALGAKPWSIIAMILHESIFVTAISGFTGLIFSMALLELVGPNIEVDYVLNPSVNFNVAFSTVLVLILAGTLAGFVPAWRAAKVQVIESLRDE</sequence>
<dbReference type="Proteomes" id="UP000198940">
    <property type="component" value="Unassembled WGS sequence"/>
</dbReference>
<evidence type="ECO:0000256" key="3">
    <source>
        <dbReference type="ARBA" id="ARBA00022692"/>
    </source>
</evidence>
<keyword evidence="3 7" id="KW-0812">Transmembrane</keyword>
<evidence type="ECO:0000313" key="13">
    <source>
        <dbReference type="Proteomes" id="UP000198940"/>
    </source>
</evidence>
<evidence type="ECO:0000256" key="6">
    <source>
        <dbReference type="ARBA" id="ARBA00038076"/>
    </source>
</evidence>
<name>A0A1M6TIC1_9FLAO</name>
<reference evidence="11 12" key="1">
    <citation type="submission" date="2016-11" db="EMBL/GenBank/DDBJ databases">
        <authorList>
            <person name="Varghese N."/>
            <person name="Submissions S."/>
        </authorList>
    </citation>
    <scope>NUCLEOTIDE SEQUENCE [LARGE SCALE GENOMIC DNA]</scope>
    <source>
        <strain evidence="11 12">CGMCC 1.12174</strain>
        <strain evidence="10 13">DSM 26351</strain>
    </source>
</reference>
<dbReference type="Proteomes" id="UP000184031">
    <property type="component" value="Unassembled WGS sequence"/>
</dbReference>
<feature type="domain" description="ABC3 transporter permease C-terminal" evidence="8">
    <location>
        <begin position="290"/>
        <end position="406"/>
    </location>
</feature>
<evidence type="ECO:0000259" key="9">
    <source>
        <dbReference type="Pfam" id="PF12704"/>
    </source>
</evidence>
<dbReference type="InterPro" id="IPR003838">
    <property type="entry name" value="ABC3_permease_C"/>
</dbReference>
<feature type="transmembrane region" description="Helical" evidence="7">
    <location>
        <begin position="331"/>
        <end position="357"/>
    </location>
</feature>
<dbReference type="Pfam" id="PF02687">
    <property type="entry name" value="FtsX"/>
    <property type="match status" value="1"/>
</dbReference>
<keyword evidence="13" id="KW-1185">Reference proteome</keyword>
<dbReference type="PANTHER" id="PTHR30572:SF4">
    <property type="entry name" value="ABC TRANSPORTER PERMEASE YTRF"/>
    <property type="match status" value="1"/>
</dbReference>
<dbReference type="InterPro" id="IPR025857">
    <property type="entry name" value="MacB_PCD"/>
</dbReference>
<proteinExistence type="inferred from homology"/>
<keyword evidence="4 7" id="KW-1133">Transmembrane helix</keyword>
<feature type="transmembrane region" description="Helical" evidence="7">
    <location>
        <begin position="377"/>
        <end position="400"/>
    </location>
</feature>
<evidence type="ECO:0000259" key="8">
    <source>
        <dbReference type="Pfam" id="PF02687"/>
    </source>
</evidence>
<evidence type="ECO:0000256" key="2">
    <source>
        <dbReference type="ARBA" id="ARBA00022475"/>
    </source>
</evidence>
<protein>
    <submittedName>
        <fullName evidence="11">ABC transport system permease protein</fullName>
    </submittedName>
</protein>
<comment type="subcellular location">
    <subcellularLocation>
        <location evidence="1">Cell membrane</location>
        <topology evidence="1">Multi-pass membrane protein</topology>
    </subcellularLocation>
</comment>
<comment type="similarity">
    <text evidence="6">Belongs to the ABC-4 integral membrane protein family.</text>
</comment>
<gene>
    <name evidence="10" type="ORF">SAMN04487891_103232</name>
    <name evidence="11" type="ORF">SAMN05216293_1393</name>
</gene>
<dbReference type="GO" id="GO:0005886">
    <property type="term" value="C:plasma membrane"/>
    <property type="evidence" value="ECO:0007669"/>
    <property type="project" value="UniProtKB-SubCell"/>
</dbReference>
<evidence type="ECO:0000256" key="5">
    <source>
        <dbReference type="ARBA" id="ARBA00023136"/>
    </source>
</evidence>
<evidence type="ECO:0000313" key="11">
    <source>
        <dbReference type="EMBL" id="SHK56745.1"/>
    </source>
</evidence>
<evidence type="ECO:0000313" key="12">
    <source>
        <dbReference type="Proteomes" id="UP000184031"/>
    </source>
</evidence>
<dbReference type="Pfam" id="PF12704">
    <property type="entry name" value="MacB_PCD"/>
    <property type="match status" value="1"/>
</dbReference>
<dbReference type="STRING" id="1055723.SAMN05216293_1393"/>